<evidence type="ECO:0000313" key="4">
    <source>
        <dbReference type="Proteomes" id="UP001139451"/>
    </source>
</evidence>
<dbReference type="InterPro" id="IPR051781">
    <property type="entry name" value="Metallo-dep_Hydrolase"/>
</dbReference>
<dbReference type="InterPro" id="IPR006680">
    <property type="entry name" value="Amidohydro-rel"/>
</dbReference>
<dbReference type="Gene3D" id="3.20.20.140">
    <property type="entry name" value="Metal-dependent hydrolases"/>
    <property type="match status" value="1"/>
</dbReference>
<dbReference type="PANTHER" id="PTHR43135">
    <property type="entry name" value="ALPHA-D-RIBOSE 1-METHYLPHOSPHONATE 5-TRIPHOSPHATE DIPHOSPHATASE"/>
    <property type="match status" value="1"/>
</dbReference>
<feature type="signal peptide" evidence="1">
    <location>
        <begin position="1"/>
        <end position="27"/>
    </location>
</feature>
<evidence type="ECO:0000313" key="3">
    <source>
        <dbReference type="EMBL" id="MCP3732795.1"/>
    </source>
</evidence>
<keyword evidence="1" id="KW-0732">Signal</keyword>
<accession>A0A9X2HVJ9</accession>
<sequence>MRGSVLMMLGRSAVAAIALCMSGASLARDVVVHAGRLIDGVSPQPREQMSVLIRDGVIQQVAPGYVTPAGYEVVDLKGKTVMPGLIDCHVHMSIDFEAPILNHLVKKPPTDQVITGIVNAGMLIEEGFTSARDVSGYTPVMVTLKKAIAANKVLGPRLWVAGGMIAPTGGHGDMSSGLDPALHKPEWDDNIVSGPQQAIELVRLRHKQGADLVKIAISGGMSSDGDDPRAILLRDEEIKAFVDTAHALGMKVAAHAHGKTAVEHAARLGVDSIEHGTFADAETFKIMKANGSWFVPTMQAGVDLAEMAAARPDMLSEAGRAKITTIGRLTGRNVIIAYNMGVKIAFGTDTRPRKATHELVLLVKAGIPAMAALQMATIHSAELIGAADKIGSIQPGRYGDMIATSGDPLRDMTSMERVEFVMKGGEIVKQ</sequence>
<dbReference type="Proteomes" id="UP001139451">
    <property type="component" value="Unassembled WGS sequence"/>
</dbReference>
<comment type="caution">
    <text evidence="3">The sequence shown here is derived from an EMBL/GenBank/DDBJ whole genome shotgun (WGS) entry which is preliminary data.</text>
</comment>
<dbReference type="AlphaFoldDB" id="A0A9X2HVJ9"/>
<dbReference type="InterPro" id="IPR057744">
    <property type="entry name" value="OTAase-like"/>
</dbReference>
<gene>
    <name evidence="3" type="ORF">M9978_20455</name>
</gene>
<dbReference type="Pfam" id="PF01979">
    <property type="entry name" value="Amidohydro_1"/>
    <property type="match status" value="1"/>
</dbReference>
<dbReference type="RefSeq" id="WP_254296535.1">
    <property type="nucleotide sequence ID" value="NZ_JAMLDX010000023.1"/>
</dbReference>
<keyword evidence="4" id="KW-1185">Reference proteome</keyword>
<dbReference type="SUPFAM" id="SSF51338">
    <property type="entry name" value="Composite domain of metallo-dependent hydrolases"/>
    <property type="match status" value="1"/>
</dbReference>
<dbReference type="EMBL" id="JAMLDX010000023">
    <property type="protein sequence ID" value="MCP3732795.1"/>
    <property type="molecule type" value="Genomic_DNA"/>
</dbReference>
<protein>
    <submittedName>
        <fullName evidence="3">Amidohydrolase family protein</fullName>
    </submittedName>
</protein>
<feature type="domain" description="Amidohydrolase-related" evidence="2">
    <location>
        <begin position="80"/>
        <end position="428"/>
    </location>
</feature>
<dbReference type="CDD" id="cd01299">
    <property type="entry name" value="Met_dep_hydrolase_A"/>
    <property type="match status" value="1"/>
</dbReference>
<evidence type="ECO:0000256" key="1">
    <source>
        <dbReference type="SAM" id="SignalP"/>
    </source>
</evidence>
<dbReference type="SUPFAM" id="SSF51556">
    <property type="entry name" value="Metallo-dependent hydrolases"/>
    <property type="match status" value="1"/>
</dbReference>
<dbReference type="Gene3D" id="2.30.40.10">
    <property type="entry name" value="Urease, subunit C, domain 1"/>
    <property type="match status" value="1"/>
</dbReference>
<dbReference type="GO" id="GO:0016810">
    <property type="term" value="F:hydrolase activity, acting on carbon-nitrogen (but not peptide) bonds"/>
    <property type="evidence" value="ECO:0007669"/>
    <property type="project" value="InterPro"/>
</dbReference>
<reference evidence="3" key="1">
    <citation type="submission" date="2022-05" db="EMBL/GenBank/DDBJ databases">
        <title>Sphingomonas sp. strain MG17 Genome sequencing and assembly.</title>
        <authorList>
            <person name="Kim I."/>
        </authorList>
    </citation>
    <scope>NUCLEOTIDE SEQUENCE</scope>
    <source>
        <strain evidence="3">MG17</strain>
    </source>
</reference>
<organism evidence="3 4">
    <name type="scientific">Sphingomonas tagetis</name>
    <dbReference type="NCBI Taxonomy" id="2949092"/>
    <lineage>
        <taxon>Bacteria</taxon>
        <taxon>Pseudomonadati</taxon>
        <taxon>Pseudomonadota</taxon>
        <taxon>Alphaproteobacteria</taxon>
        <taxon>Sphingomonadales</taxon>
        <taxon>Sphingomonadaceae</taxon>
        <taxon>Sphingomonas</taxon>
    </lineage>
</organism>
<dbReference type="InterPro" id="IPR032466">
    <property type="entry name" value="Metal_Hydrolase"/>
</dbReference>
<evidence type="ECO:0000259" key="2">
    <source>
        <dbReference type="Pfam" id="PF01979"/>
    </source>
</evidence>
<name>A0A9X2HVJ9_9SPHN</name>
<proteinExistence type="predicted"/>
<dbReference type="InterPro" id="IPR011059">
    <property type="entry name" value="Metal-dep_hydrolase_composite"/>
</dbReference>
<feature type="chain" id="PRO_5040732386" evidence="1">
    <location>
        <begin position="28"/>
        <end position="430"/>
    </location>
</feature>
<dbReference type="PANTHER" id="PTHR43135:SF3">
    <property type="entry name" value="ALPHA-D-RIBOSE 1-METHYLPHOSPHONATE 5-TRIPHOSPHATE DIPHOSPHATASE"/>
    <property type="match status" value="1"/>
</dbReference>